<gene>
    <name evidence="1" type="ORF">CT0861_02263</name>
</gene>
<dbReference type="EMBL" id="LFIV01000065">
    <property type="protein sequence ID" value="KZL71916.1"/>
    <property type="molecule type" value="Genomic_DNA"/>
</dbReference>
<evidence type="ECO:0000313" key="1">
    <source>
        <dbReference type="EMBL" id="KZL71916.1"/>
    </source>
</evidence>
<accession>A0A161WLF7</accession>
<protein>
    <submittedName>
        <fullName evidence="1">Uncharacterized protein</fullName>
    </submittedName>
</protein>
<sequence>MALIDYETWSRRRSGHDGDFAQLFFDALDAFIRQGLPVDEFFQEVAARLLQVEEVAVRGPMFLKPPLTVAIVGAAPAL</sequence>
<keyword evidence="2" id="KW-1185">Reference proteome</keyword>
<name>A0A161WLF7_9PEZI</name>
<dbReference type="Proteomes" id="UP000076552">
    <property type="component" value="Unassembled WGS sequence"/>
</dbReference>
<reference evidence="1 2" key="1">
    <citation type="submission" date="2015-06" db="EMBL/GenBank/DDBJ databases">
        <title>Survival trade-offs in plant roots during colonization by closely related pathogenic and mutualistic fungi.</title>
        <authorList>
            <person name="Hacquard S."/>
            <person name="Kracher B."/>
            <person name="Hiruma K."/>
            <person name="Weinman A."/>
            <person name="Muench P."/>
            <person name="Garrido Oter R."/>
            <person name="Ver Loren van Themaat E."/>
            <person name="Dallerey J.-F."/>
            <person name="Damm U."/>
            <person name="Henrissat B."/>
            <person name="Lespinet O."/>
            <person name="Thon M."/>
            <person name="Kemen E."/>
            <person name="McHardy A.C."/>
            <person name="Schulze-Lefert P."/>
            <person name="O'Connell R.J."/>
        </authorList>
    </citation>
    <scope>NUCLEOTIDE SEQUENCE [LARGE SCALE GENOMIC DNA]</scope>
    <source>
        <strain evidence="1 2">0861</strain>
    </source>
</reference>
<dbReference type="AlphaFoldDB" id="A0A161WLF7"/>
<organism evidence="1 2">
    <name type="scientific">Colletotrichum tofieldiae</name>
    <dbReference type="NCBI Taxonomy" id="708197"/>
    <lineage>
        <taxon>Eukaryota</taxon>
        <taxon>Fungi</taxon>
        <taxon>Dikarya</taxon>
        <taxon>Ascomycota</taxon>
        <taxon>Pezizomycotina</taxon>
        <taxon>Sordariomycetes</taxon>
        <taxon>Hypocreomycetidae</taxon>
        <taxon>Glomerellales</taxon>
        <taxon>Glomerellaceae</taxon>
        <taxon>Colletotrichum</taxon>
        <taxon>Colletotrichum spaethianum species complex</taxon>
    </lineage>
</organism>
<comment type="caution">
    <text evidence="1">The sequence shown here is derived from an EMBL/GenBank/DDBJ whole genome shotgun (WGS) entry which is preliminary data.</text>
</comment>
<evidence type="ECO:0000313" key="2">
    <source>
        <dbReference type="Proteomes" id="UP000076552"/>
    </source>
</evidence>
<proteinExistence type="predicted"/>